<keyword evidence="2" id="KW-1185">Reference proteome</keyword>
<dbReference type="Gene3D" id="2.60.40.2620">
    <property type="entry name" value="Fimbrillin-like"/>
    <property type="match status" value="1"/>
</dbReference>
<proteinExistence type="predicted"/>
<dbReference type="EMBL" id="JANRHJ010000004">
    <property type="protein sequence ID" value="MCR8873275.1"/>
    <property type="molecule type" value="Genomic_DNA"/>
</dbReference>
<reference evidence="1 2" key="1">
    <citation type="submission" date="2022-08" db="EMBL/GenBank/DDBJ databases">
        <authorList>
            <person name="Zeman M."/>
            <person name="Kubasova T."/>
        </authorList>
    </citation>
    <scope>NUCLEOTIDE SEQUENCE [LARGE SCALE GENOMIC DNA]</scope>
    <source>
        <strain evidence="1 2">ET62</strain>
    </source>
</reference>
<dbReference type="Pfam" id="PF13149">
    <property type="entry name" value="Mfa_like_1"/>
    <property type="match status" value="1"/>
</dbReference>
<dbReference type="CDD" id="cd13121">
    <property type="entry name" value="BF2867_like_C"/>
    <property type="match status" value="1"/>
</dbReference>
<accession>A0AAW5N616</accession>
<dbReference type="CDD" id="cd13120">
    <property type="entry name" value="BF2867_like_N"/>
    <property type="match status" value="1"/>
</dbReference>
<dbReference type="Proteomes" id="UP001204579">
    <property type="component" value="Unassembled WGS sequence"/>
</dbReference>
<gene>
    <name evidence="1" type="ORF">NW209_04455</name>
</gene>
<dbReference type="InterPro" id="IPR042278">
    <property type="entry name" value="Mfa-like_1_N"/>
</dbReference>
<evidence type="ECO:0000313" key="2">
    <source>
        <dbReference type="Proteomes" id="UP001204579"/>
    </source>
</evidence>
<evidence type="ECO:0000313" key="1">
    <source>
        <dbReference type="EMBL" id="MCR8873275.1"/>
    </source>
</evidence>
<dbReference type="PROSITE" id="PS51257">
    <property type="entry name" value="PROKAR_LIPOPROTEIN"/>
    <property type="match status" value="1"/>
</dbReference>
<organism evidence="1 2">
    <name type="scientific">Phocaeicola barnesiae</name>
    <dbReference type="NCBI Taxonomy" id="376804"/>
    <lineage>
        <taxon>Bacteria</taxon>
        <taxon>Pseudomonadati</taxon>
        <taxon>Bacteroidota</taxon>
        <taxon>Bacteroidia</taxon>
        <taxon>Bacteroidales</taxon>
        <taxon>Bacteroidaceae</taxon>
        <taxon>Phocaeicola</taxon>
    </lineage>
</organism>
<dbReference type="AlphaFoldDB" id="A0AAW5N616"/>
<dbReference type="RefSeq" id="WP_258335503.1">
    <property type="nucleotide sequence ID" value="NZ_JANRHJ010000004.1"/>
</dbReference>
<comment type="caution">
    <text evidence="1">The sequence shown here is derived from an EMBL/GenBank/DDBJ whole genome shotgun (WGS) entry which is preliminary data.</text>
</comment>
<dbReference type="InterPro" id="IPR025049">
    <property type="entry name" value="Mfa-like_1"/>
</dbReference>
<dbReference type="Gene3D" id="2.60.40.2630">
    <property type="match status" value="1"/>
</dbReference>
<protein>
    <submittedName>
        <fullName evidence="1">Fimbrillin family protein</fullName>
    </submittedName>
</protein>
<name>A0AAW5N616_9BACT</name>
<sequence length="319" mass="35304">MKKMMLLAGVCCLLAACQSKEELQEVNPESNAPMFLEASIASGGVTSRTTTSEQGVSNFELTDRIGLFQPDEDEASCWEFEESGWTTETAMNWENKVEDFHFCAFYPYEETATRSSVPMPDLTAQTGELERIGTFDFLAGHCTMSYADAAGVVSFTEDNAFHHVYAMLKIVVNKSSAEDELTIHKVSYEGQDIATSQTYSFGSSFAEDRLMSGSPSTSVLTLTPEAVVSGESYTFVVLINPVTLSSSLKLSFDYTRNGIRYTASTENLVSEYAGGKLYTYTIRLKKENILIEGNSIGNWESQVGDDIWIDENHTPEEMD</sequence>